<dbReference type="Proteomes" id="UP000001037">
    <property type="component" value="Chromosome"/>
</dbReference>
<feature type="domain" description="Calcineurin-like phosphoesterase" evidence="5">
    <location>
        <begin position="1"/>
        <end position="162"/>
    </location>
</feature>
<sequence>MLIGVMSDSHDYIRGVRLAAKLFKEHGVELVVHLGDVVAPFTLRALREQGVRDAIIIYGNNDGERRLLERVAASLGYRIYEPPRIEVLGGVRIAMLHGWGSEEETLSVVEALAESGAVDVVLYGHTHKSRVEKRGAKIVLNPGETCGCLTGRMSVAILDTKTREASIHELGLREDHL</sequence>
<dbReference type="STRING" id="694429.Pyrfu_0042"/>
<dbReference type="InterPro" id="IPR024654">
    <property type="entry name" value="Calcineurin-like_PHP_lpxH"/>
</dbReference>
<protein>
    <recommendedName>
        <fullName evidence="4">Phosphoesterase</fullName>
        <ecNumber evidence="4">3.1.4.-</ecNumber>
    </recommendedName>
</protein>
<organism evidence="6 7">
    <name type="scientific">Pyrolobus fumarii (strain DSM 11204 / 1A)</name>
    <dbReference type="NCBI Taxonomy" id="694429"/>
    <lineage>
        <taxon>Archaea</taxon>
        <taxon>Thermoproteota</taxon>
        <taxon>Thermoprotei</taxon>
        <taxon>Desulfurococcales</taxon>
        <taxon>Pyrodictiaceae</taxon>
        <taxon>Pyrolobus</taxon>
    </lineage>
</organism>
<comment type="similarity">
    <text evidence="1 4">Belongs to the metallophosphoesterase superfamily. YfcE family.</text>
</comment>
<comment type="cofactor">
    <cofactor evidence="4">
        <name>a divalent metal cation</name>
        <dbReference type="ChEBI" id="CHEBI:60240"/>
    </cofactor>
</comment>
<gene>
    <name evidence="6" type="ordered locus">Pyrfu_0042</name>
</gene>
<dbReference type="PANTHER" id="PTHR43165">
    <property type="entry name" value="METALLOPHOSPHOESTERASE"/>
    <property type="match status" value="1"/>
</dbReference>
<evidence type="ECO:0000259" key="5">
    <source>
        <dbReference type="Pfam" id="PF12850"/>
    </source>
</evidence>
<dbReference type="CDD" id="cd00841">
    <property type="entry name" value="MPP_YfcE"/>
    <property type="match status" value="1"/>
</dbReference>
<dbReference type="Gene3D" id="3.60.21.10">
    <property type="match status" value="1"/>
</dbReference>
<proteinExistence type="inferred from homology"/>
<dbReference type="eggNOG" id="arCOG01141">
    <property type="taxonomic scope" value="Archaea"/>
</dbReference>
<keyword evidence="2 4" id="KW-0479">Metal-binding</keyword>
<dbReference type="AlphaFoldDB" id="G0EDZ8"/>
<dbReference type="RefSeq" id="WP_014025591.1">
    <property type="nucleotide sequence ID" value="NC_015931.1"/>
</dbReference>
<dbReference type="Pfam" id="PF12850">
    <property type="entry name" value="Metallophos_2"/>
    <property type="match status" value="1"/>
</dbReference>
<evidence type="ECO:0000256" key="3">
    <source>
        <dbReference type="ARBA" id="ARBA00022801"/>
    </source>
</evidence>
<evidence type="ECO:0000313" key="7">
    <source>
        <dbReference type="Proteomes" id="UP000001037"/>
    </source>
</evidence>
<dbReference type="EC" id="3.1.4.-" evidence="4"/>
<dbReference type="InterPro" id="IPR020935">
    <property type="entry name" value="PdiEstase_YfcE_CS"/>
</dbReference>
<dbReference type="InParanoid" id="G0EDZ8"/>
<reference evidence="6 7" key="1">
    <citation type="journal article" date="2011" name="Stand. Genomic Sci.">
        <title>Complete genome sequence of the hyperthermophilic chemolithoautotroph Pyrolobus fumarii type strain (1A).</title>
        <authorList>
            <person name="Anderson I."/>
            <person name="Goker M."/>
            <person name="Nolan M."/>
            <person name="Lucas S."/>
            <person name="Hammon N."/>
            <person name="Deshpande S."/>
            <person name="Cheng J.F."/>
            <person name="Tapia R."/>
            <person name="Han C."/>
            <person name="Goodwin L."/>
            <person name="Pitluck S."/>
            <person name="Huntemann M."/>
            <person name="Liolios K."/>
            <person name="Ivanova N."/>
            <person name="Pagani I."/>
            <person name="Mavromatis K."/>
            <person name="Ovchinikova G."/>
            <person name="Pati A."/>
            <person name="Chen A."/>
            <person name="Palaniappan K."/>
            <person name="Land M."/>
            <person name="Hauser L."/>
            <person name="Brambilla E.M."/>
            <person name="Huber H."/>
            <person name="Yasawong M."/>
            <person name="Rohde M."/>
            <person name="Spring S."/>
            <person name="Abt B."/>
            <person name="Sikorski J."/>
            <person name="Wirth R."/>
            <person name="Detter J.C."/>
            <person name="Woyke T."/>
            <person name="Bristow J."/>
            <person name="Eisen J.A."/>
            <person name="Markowitz V."/>
            <person name="Hugenholtz P."/>
            <person name="Kyrpides N.C."/>
            <person name="Klenk H.P."/>
            <person name="Lapidus A."/>
        </authorList>
    </citation>
    <scope>NUCLEOTIDE SEQUENCE [LARGE SCALE GENOMIC DNA]</scope>
    <source>
        <strain evidence="7">DSM 11204 / 1A</strain>
    </source>
</reference>
<dbReference type="InterPro" id="IPR053193">
    <property type="entry name" value="MetalloPDE_YfcE-like"/>
</dbReference>
<evidence type="ECO:0000256" key="1">
    <source>
        <dbReference type="ARBA" id="ARBA00008950"/>
    </source>
</evidence>
<dbReference type="GO" id="GO:0016787">
    <property type="term" value="F:hydrolase activity"/>
    <property type="evidence" value="ECO:0007669"/>
    <property type="project" value="UniProtKB-UniRule"/>
</dbReference>
<evidence type="ECO:0000256" key="2">
    <source>
        <dbReference type="ARBA" id="ARBA00022723"/>
    </source>
</evidence>
<evidence type="ECO:0000313" key="6">
    <source>
        <dbReference type="EMBL" id="AEM37914.1"/>
    </source>
</evidence>
<dbReference type="InterPro" id="IPR041802">
    <property type="entry name" value="MPP_YfcE"/>
</dbReference>
<keyword evidence="3" id="KW-0378">Hydrolase</keyword>
<dbReference type="KEGG" id="pfm:Pyrfu_0042"/>
<dbReference type="InterPro" id="IPR029052">
    <property type="entry name" value="Metallo-depent_PP-like"/>
</dbReference>
<dbReference type="GO" id="GO:0046872">
    <property type="term" value="F:metal ion binding"/>
    <property type="evidence" value="ECO:0007669"/>
    <property type="project" value="UniProtKB-KW"/>
</dbReference>
<evidence type="ECO:0000256" key="4">
    <source>
        <dbReference type="RuleBase" id="RU362039"/>
    </source>
</evidence>
<dbReference type="GeneID" id="11139667"/>
<dbReference type="SUPFAM" id="SSF56300">
    <property type="entry name" value="Metallo-dependent phosphatases"/>
    <property type="match status" value="1"/>
</dbReference>
<dbReference type="PROSITE" id="PS01269">
    <property type="entry name" value="UPF0025"/>
    <property type="match status" value="1"/>
</dbReference>
<accession>G0EDZ8</accession>
<dbReference type="PANTHER" id="PTHR43165:SF1">
    <property type="entry name" value="PHOSPHODIESTERASE MJ0936"/>
    <property type="match status" value="1"/>
</dbReference>
<name>G0EDZ8_PYRF1</name>
<dbReference type="NCBIfam" id="TIGR00040">
    <property type="entry name" value="yfcE"/>
    <property type="match status" value="1"/>
</dbReference>
<keyword evidence="7" id="KW-1185">Reference proteome</keyword>
<dbReference type="HOGENOM" id="CLU_063749_4_0_2"/>
<dbReference type="OrthoDB" id="9959at2157"/>
<dbReference type="EMBL" id="CP002838">
    <property type="protein sequence ID" value="AEM37914.1"/>
    <property type="molecule type" value="Genomic_DNA"/>
</dbReference>
<dbReference type="InterPro" id="IPR000979">
    <property type="entry name" value="Phosphodiesterase_MJ0936/Vps29"/>
</dbReference>